<keyword evidence="1" id="KW-0472">Membrane</keyword>
<evidence type="ECO:0000313" key="2">
    <source>
        <dbReference type="EMBL" id="EEF57518.1"/>
    </source>
</evidence>
<dbReference type="STRING" id="320771.Cflav_PD0527"/>
<dbReference type="EMBL" id="ABOX02000065">
    <property type="protein sequence ID" value="EEF57518.1"/>
    <property type="molecule type" value="Genomic_DNA"/>
</dbReference>
<organism evidence="2 3">
    <name type="scientific">Pedosphaera parvula (strain Ellin514)</name>
    <dbReference type="NCBI Taxonomy" id="320771"/>
    <lineage>
        <taxon>Bacteria</taxon>
        <taxon>Pseudomonadati</taxon>
        <taxon>Verrucomicrobiota</taxon>
        <taxon>Pedosphaerae</taxon>
        <taxon>Pedosphaerales</taxon>
        <taxon>Pedosphaeraceae</taxon>
        <taxon>Pedosphaera</taxon>
    </lineage>
</organism>
<reference evidence="2 3" key="1">
    <citation type="journal article" date="2011" name="J. Bacteriol.">
        <title>Genome sequence of 'Pedosphaera parvula' Ellin514, an aerobic Verrucomicrobial isolate from pasture soil.</title>
        <authorList>
            <person name="Kant R."/>
            <person name="van Passel M.W."/>
            <person name="Sangwan P."/>
            <person name="Palva A."/>
            <person name="Lucas S."/>
            <person name="Copeland A."/>
            <person name="Lapidus A."/>
            <person name="Glavina Del Rio T."/>
            <person name="Dalin E."/>
            <person name="Tice H."/>
            <person name="Bruce D."/>
            <person name="Goodwin L."/>
            <person name="Pitluck S."/>
            <person name="Chertkov O."/>
            <person name="Larimer F.W."/>
            <person name="Land M.L."/>
            <person name="Hauser L."/>
            <person name="Brettin T.S."/>
            <person name="Detter J.C."/>
            <person name="Han S."/>
            <person name="de Vos W.M."/>
            <person name="Janssen P.H."/>
            <person name="Smidt H."/>
        </authorList>
    </citation>
    <scope>NUCLEOTIDE SEQUENCE [LARGE SCALE GENOMIC DNA]</scope>
    <source>
        <strain evidence="2 3">Ellin514</strain>
    </source>
</reference>
<keyword evidence="1" id="KW-1133">Transmembrane helix</keyword>
<evidence type="ECO:0008006" key="4">
    <source>
        <dbReference type="Google" id="ProtNLM"/>
    </source>
</evidence>
<keyword evidence="1" id="KW-0812">Transmembrane</keyword>
<dbReference type="InterPro" id="IPR012902">
    <property type="entry name" value="N_methyl_site"/>
</dbReference>
<feature type="transmembrane region" description="Helical" evidence="1">
    <location>
        <begin position="21"/>
        <end position="47"/>
    </location>
</feature>
<dbReference type="Proteomes" id="UP000003688">
    <property type="component" value="Unassembled WGS sequence"/>
</dbReference>
<gene>
    <name evidence="2" type="ORF">Cflav_PD0527</name>
</gene>
<dbReference type="AlphaFoldDB" id="B9XRJ9"/>
<accession>B9XRJ9</accession>
<evidence type="ECO:0000313" key="3">
    <source>
        <dbReference type="Proteomes" id="UP000003688"/>
    </source>
</evidence>
<sequence>MKLTFHPKHTRTGCRQGCRAFTLAEMMVTAAVFMLLMGGLIYCYIFGLRLQQITRVKLGASDDARNALNHLIGEIRSATWIKIGQGDITNFTEVGTNSLQLGNAIQVYPTNDTSIWIRYFYQDSANASNYTKLLRTSYTNNGNYTLVLAHAVITNTVPIFTAEDSWGNVHSNSSNNQVIGMTLQFSQLEYPLVNIGPTNYYDSYQLHTRITRRRLY</sequence>
<proteinExistence type="predicted"/>
<comment type="caution">
    <text evidence="2">The sequence shown here is derived from an EMBL/GenBank/DDBJ whole genome shotgun (WGS) entry which is preliminary data.</text>
</comment>
<protein>
    <recommendedName>
        <fullName evidence="4">Prepilin-type N-terminal cleavage/methylation domain-containing protein</fullName>
    </recommendedName>
</protein>
<dbReference type="RefSeq" id="WP_007418432.1">
    <property type="nucleotide sequence ID" value="NZ_ABOX02000065.1"/>
</dbReference>
<name>B9XRJ9_PEDPL</name>
<dbReference type="Pfam" id="PF07963">
    <property type="entry name" value="N_methyl"/>
    <property type="match status" value="1"/>
</dbReference>
<keyword evidence="3" id="KW-1185">Reference proteome</keyword>
<evidence type="ECO:0000256" key="1">
    <source>
        <dbReference type="SAM" id="Phobius"/>
    </source>
</evidence>